<keyword evidence="3" id="KW-1185">Reference proteome</keyword>
<feature type="domain" description="DUF4145" evidence="1">
    <location>
        <begin position="97"/>
        <end position="176"/>
    </location>
</feature>
<proteinExistence type="predicted"/>
<evidence type="ECO:0000313" key="2">
    <source>
        <dbReference type="EMBL" id="MDF0750691.1"/>
    </source>
</evidence>
<protein>
    <submittedName>
        <fullName evidence="2">DUF4145 domain-containing protein</fullName>
    </submittedName>
</protein>
<dbReference type="EMBL" id="JANCMW010000005">
    <property type="protein sequence ID" value="MDF0750691.1"/>
    <property type="molecule type" value="Genomic_DNA"/>
</dbReference>
<dbReference type="RefSeq" id="WP_275706232.1">
    <property type="nucleotide sequence ID" value="NZ_JANCMW010000005.1"/>
</dbReference>
<organism evidence="2 3">
    <name type="scientific">Marinobacter iranensis</name>
    <dbReference type="NCBI Taxonomy" id="2962607"/>
    <lineage>
        <taxon>Bacteria</taxon>
        <taxon>Pseudomonadati</taxon>
        <taxon>Pseudomonadota</taxon>
        <taxon>Gammaproteobacteria</taxon>
        <taxon>Pseudomonadales</taxon>
        <taxon>Marinobacteraceae</taxon>
        <taxon>Marinobacter</taxon>
    </lineage>
</organism>
<name>A0ABT5YAI6_9GAMM</name>
<dbReference type="InterPro" id="IPR025285">
    <property type="entry name" value="DUF4145"/>
</dbReference>
<comment type="caution">
    <text evidence="2">The sequence shown here is derived from an EMBL/GenBank/DDBJ whole genome shotgun (WGS) entry which is preliminary data.</text>
</comment>
<gene>
    <name evidence="2" type="ORF">NLU14_10665</name>
</gene>
<sequence>MTLARLERQLRLERCPFCNVDRPNLDMIFETQPQNSEGVSQGVWRFYQCGRCGGVTTAWAKQKGLYTEGVIPSSQGVSRHIPNKANVFLAQAQQSLHAPAGAIMLAASSIDAMLKEKGYTDGNLYPRIEQAAKDHLITEGMARWAHRVRLDANAQRHADEDAGLPTPEEARKAINFAQAFGEFLFVLPAMVEQGLEETAPKESNQ</sequence>
<reference evidence="2" key="1">
    <citation type="submission" date="2022-07" db="EMBL/GenBank/DDBJ databases">
        <title>Marinobacter iranensis a new bacterium isolate from a hipersaline lake in Iran.</title>
        <authorList>
            <person name="Mohammad A.M.A."/>
            <person name="Cristina S.-P."/>
            <person name="Antonio V."/>
        </authorList>
    </citation>
    <scope>NUCLEOTIDE SEQUENCE</scope>
    <source>
        <strain evidence="2">71-i</strain>
    </source>
</reference>
<evidence type="ECO:0000259" key="1">
    <source>
        <dbReference type="Pfam" id="PF13643"/>
    </source>
</evidence>
<dbReference type="Proteomes" id="UP001143391">
    <property type="component" value="Unassembled WGS sequence"/>
</dbReference>
<accession>A0ABT5YAI6</accession>
<evidence type="ECO:0000313" key="3">
    <source>
        <dbReference type="Proteomes" id="UP001143391"/>
    </source>
</evidence>
<dbReference type="Pfam" id="PF13643">
    <property type="entry name" value="DUF4145"/>
    <property type="match status" value="1"/>
</dbReference>